<dbReference type="SMART" id="SM00028">
    <property type="entry name" value="TPR"/>
    <property type="match status" value="3"/>
</dbReference>
<dbReference type="InterPro" id="IPR047150">
    <property type="entry name" value="SGT"/>
</dbReference>
<name>A0AA39V043_9AGAR</name>
<dbReference type="SUPFAM" id="SSF48452">
    <property type="entry name" value="TPR-like"/>
    <property type="match status" value="1"/>
</dbReference>
<dbReference type="AlphaFoldDB" id="A0AA39V043"/>
<comment type="caution">
    <text evidence="4">The sequence shown here is derived from an EMBL/GenBank/DDBJ whole genome shotgun (WGS) entry which is preliminary data.</text>
</comment>
<evidence type="ECO:0000313" key="4">
    <source>
        <dbReference type="EMBL" id="KAK0500160.1"/>
    </source>
</evidence>
<keyword evidence="2 3" id="KW-0802">TPR repeat</keyword>
<keyword evidence="5" id="KW-1185">Reference proteome</keyword>
<accession>A0AA39V043</accession>
<feature type="repeat" description="TPR" evidence="3">
    <location>
        <begin position="39"/>
        <end position="72"/>
    </location>
</feature>
<protein>
    <recommendedName>
        <fullName evidence="6">TPR-like protein</fullName>
    </recommendedName>
</protein>
<dbReference type="InterPro" id="IPR011990">
    <property type="entry name" value="TPR-like_helical_dom_sf"/>
</dbReference>
<evidence type="ECO:0000313" key="5">
    <source>
        <dbReference type="Proteomes" id="UP001175228"/>
    </source>
</evidence>
<dbReference type="PROSITE" id="PS50005">
    <property type="entry name" value="TPR"/>
    <property type="match status" value="1"/>
</dbReference>
<dbReference type="Gene3D" id="1.25.40.10">
    <property type="entry name" value="Tetratricopeptide repeat domain"/>
    <property type="match status" value="1"/>
</dbReference>
<dbReference type="InterPro" id="IPR019734">
    <property type="entry name" value="TPR_rpt"/>
</dbReference>
<proteinExistence type="predicted"/>
<evidence type="ECO:0000256" key="3">
    <source>
        <dbReference type="PROSITE-ProRule" id="PRU00339"/>
    </source>
</evidence>
<evidence type="ECO:0008006" key="6">
    <source>
        <dbReference type="Google" id="ProtNLM"/>
    </source>
</evidence>
<keyword evidence="1" id="KW-0677">Repeat</keyword>
<organism evidence="4 5">
    <name type="scientific">Armillaria luteobubalina</name>
    <dbReference type="NCBI Taxonomy" id="153913"/>
    <lineage>
        <taxon>Eukaryota</taxon>
        <taxon>Fungi</taxon>
        <taxon>Dikarya</taxon>
        <taxon>Basidiomycota</taxon>
        <taxon>Agaricomycotina</taxon>
        <taxon>Agaricomycetes</taxon>
        <taxon>Agaricomycetidae</taxon>
        <taxon>Agaricales</taxon>
        <taxon>Marasmiineae</taxon>
        <taxon>Physalacriaceae</taxon>
        <taxon>Armillaria</taxon>
    </lineage>
</organism>
<dbReference type="GO" id="GO:0072380">
    <property type="term" value="C:TRC complex"/>
    <property type="evidence" value="ECO:0007669"/>
    <property type="project" value="TreeGrafter"/>
</dbReference>
<dbReference type="GO" id="GO:0006620">
    <property type="term" value="P:post-translational protein targeting to endoplasmic reticulum membrane"/>
    <property type="evidence" value="ECO:0007669"/>
    <property type="project" value="TreeGrafter"/>
</dbReference>
<evidence type="ECO:0000256" key="1">
    <source>
        <dbReference type="ARBA" id="ARBA00022737"/>
    </source>
</evidence>
<dbReference type="Proteomes" id="UP001175228">
    <property type="component" value="Unassembled WGS sequence"/>
</dbReference>
<dbReference type="PANTHER" id="PTHR45831">
    <property type="entry name" value="LD24721P"/>
    <property type="match status" value="1"/>
</dbReference>
<dbReference type="EMBL" id="JAUEPU010000008">
    <property type="protein sequence ID" value="KAK0500160.1"/>
    <property type="molecule type" value="Genomic_DNA"/>
</dbReference>
<dbReference type="GO" id="GO:0060090">
    <property type="term" value="F:molecular adaptor activity"/>
    <property type="evidence" value="ECO:0007669"/>
    <property type="project" value="TreeGrafter"/>
</dbReference>
<dbReference type="PANTHER" id="PTHR45831:SF2">
    <property type="entry name" value="LD24721P"/>
    <property type="match status" value="1"/>
</dbReference>
<gene>
    <name evidence="4" type="ORF">EDD18DRAFT_1437943</name>
</gene>
<dbReference type="GO" id="GO:0016020">
    <property type="term" value="C:membrane"/>
    <property type="evidence" value="ECO:0007669"/>
    <property type="project" value="TreeGrafter"/>
</dbReference>
<sequence length="541" mass="60003">MSPTAAQLKDEGNGEFSQKNFSGAILKYTAAIAADENNAVLYANRAACYLNTKEYLNATSDARQAITIDPKYAKAYARLATAHDMLTEYWQSVKDWQNALDALPTENPSDSEKKQREQYQAGLNTSQVALQKLLAQPERAFAVPAREASQLPWVAATALLPRLALEGNYDSSAWVICTAAQVFTDGVSKMKKTTKVGAAMIGHVNVIDNISNAVLSDNRAFHISDPQFVSIYNLSTVSFSSVVQHEVISNGAEAWTDAGPAQIKKEVQALLQTSGWSKVRPAINITVRCLIMRAFMEGSFRSLHSLELEFLNTVLDILEWGRKVFRDIPREERGTVFDLTFVRGVRNMHLHALMEIYAKNPTGNEQYLEELLKRSNDLVREVDENPPPDTLRTTDPGFKLAYYDYCKGHALAMQGFYYNKKGNSQASKNAGSAIKSYSAAGHAYLAAAECFPPDDECYSWFIHCAIQAMWGCGTPVRVQLEAMEKLRKSLPEMKKIWSCSQMSKGGAIELCESMVKTETNLRDMVAKGKVSLNHCVSPQGL</sequence>
<evidence type="ECO:0000256" key="2">
    <source>
        <dbReference type="ARBA" id="ARBA00022803"/>
    </source>
</evidence>
<reference evidence="4" key="1">
    <citation type="submission" date="2023-06" db="EMBL/GenBank/DDBJ databases">
        <authorList>
            <consortium name="Lawrence Berkeley National Laboratory"/>
            <person name="Ahrendt S."/>
            <person name="Sahu N."/>
            <person name="Indic B."/>
            <person name="Wong-Bajracharya J."/>
            <person name="Merenyi Z."/>
            <person name="Ke H.-M."/>
            <person name="Monk M."/>
            <person name="Kocsube S."/>
            <person name="Drula E."/>
            <person name="Lipzen A."/>
            <person name="Balint B."/>
            <person name="Henrissat B."/>
            <person name="Andreopoulos B."/>
            <person name="Martin F.M."/>
            <person name="Harder C.B."/>
            <person name="Rigling D."/>
            <person name="Ford K.L."/>
            <person name="Foster G.D."/>
            <person name="Pangilinan J."/>
            <person name="Papanicolaou A."/>
            <person name="Barry K."/>
            <person name="LaButti K."/>
            <person name="Viragh M."/>
            <person name="Koriabine M."/>
            <person name="Yan M."/>
            <person name="Riley R."/>
            <person name="Champramary S."/>
            <person name="Plett K.L."/>
            <person name="Tsai I.J."/>
            <person name="Slot J."/>
            <person name="Sipos G."/>
            <person name="Plett J."/>
            <person name="Nagy L.G."/>
            <person name="Grigoriev I.V."/>
        </authorList>
    </citation>
    <scope>NUCLEOTIDE SEQUENCE</scope>
    <source>
        <strain evidence="4">HWK02</strain>
    </source>
</reference>